<dbReference type="PROSITE" id="PS51198">
    <property type="entry name" value="UVRD_HELICASE_ATP_BIND"/>
    <property type="match status" value="1"/>
</dbReference>
<dbReference type="InterPro" id="IPR013986">
    <property type="entry name" value="DExx_box_DNA_helicase_dom_sf"/>
</dbReference>
<evidence type="ECO:0000313" key="14">
    <source>
        <dbReference type="EMBL" id="GGH24952.1"/>
    </source>
</evidence>
<evidence type="ECO:0000256" key="10">
    <source>
        <dbReference type="ARBA" id="ARBA00034923"/>
    </source>
</evidence>
<dbReference type="Gene3D" id="1.10.10.160">
    <property type="match status" value="1"/>
</dbReference>
<dbReference type="InterPro" id="IPR000212">
    <property type="entry name" value="DNA_helicase_UvrD/REP"/>
</dbReference>
<keyword evidence="5 12" id="KW-0067">ATP-binding</keyword>
<evidence type="ECO:0000256" key="8">
    <source>
        <dbReference type="ARBA" id="ARBA00034617"/>
    </source>
</evidence>
<protein>
    <recommendedName>
        <fullName evidence="9">DNA 3'-5' helicase</fullName>
        <ecNumber evidence="9">5.6.2.4</ecNumber>
    </recommendedName>
    <alternativeName>
        <fullName evidence="10">DNA 3'-5' helicase II</fullName>
    </alternativeName>
</protein>
<comment type="similarity">
    <text evidence="1">Belongs to the helicase family. UvrD subfamily.</text>
</comment>
<dbReference type="InterPro" id="IPR027417">
    <property type="entry name" value="P-loop_NTPase"/>
</dbReference>
<gene>
    <name evidence="14" type="ORF">GCM10007423_08810</name>
</gene>
<evidence type="ECO:0000313" key="15">
    <source>
        <dbReference type="Proteomes" id="UP000600214"/>
    </source>
</evidence>
<evidence type="ECO:0000256" key="3">
    <source>
        <dbReference type="ARBA" id="ARBA00022801"/>
    </source>
</evidence>
<dbReference type="PANTHER" id="PTHR11070">
    <property type="entry name" value="UVRD / RECB / PCRA DNA HELICASE FAMILY MEMBER"/>
    <property type="match status" value="1"/>
</dbReference>
<organism evidence="14 15">
    <name type="scientific">Dyadobacter endophyticus</name>
    <dbReference type="NCBI Taxonomy" id="1749036"/>
    <lineage>
        <taxon>Bacteria</taxon>
        <taxon>Pseudomonadati</taxon>
        <taxon>Bacteroidota</taxon>
        <taxon>Cytophagia</taxon>
        <taxon>Cytophagales</taxon>
        <taxon>Spirosomataceae</taxon>
        <taxon>Dyadobacter</taxon>
    </lineage>
</organism>
<keyword evidence="6" id="KW-0238">DNA-binding</keyword>
<name>A0ABQ1YGJ8_9BACT</name>
<comment type="caution">
    <text evidence="14">The sequence shown here is derived from an EMBL/GenBank/DDBJ whole genome shotgun (WGS) entry which is preliminary data.</text>
</comment>
<evidence type="ECO:0000256" key="1">
    <source>
        <dbReference type="ARBA" id="ARBA00009922"/>
    </source>
</evidence>
<dbReference type="PANTHER" id="PTHR11070:SF2">
    <property type="entry name" value="ATP-DEPENDENT DNA HELICASE SRS2"/>
    <property type="match status" value="1"/>
</dbReference>
<evidence type="ECO:0000256" key="6">
    <source>
        <dbReference type="ARBA" id="ARBA00023125"/>
    </source>
</evidence>
<evidence type="ECO:0000256" key="12">
    <source>
        <dbReference type="PROSITE-ProRule" id="PRU00560"/>
    </source>
</evidence>
<dbReference type="EMBL" id="BMIA01000001">
    <property type="protein sequence ID" value="GGH24952.1"/>
    <property type="molecule type" value="Genomic_DNA"/>
</dbReference>
<keyword evidence="2 12" id="KW-0547">Nucleotide-binding</keyword>
<dbReference type="RefSeq" id="WP_188929028.1">
    <property type="nucleotide sequence ID" value="NZ_BMIA01000001.1"/>
</dbReference>
<dbReference type="Pfam" id="PF00580">
    <property type="entry name" value="UvrD-helicase"/>
    <property type="match status" value="1"/>
</dbReference>
<dbReference type="GO" id="GO:0004386">
    <property type="term" value="F:helicase activity"/>
    <property type="evidence" value="ECO:0007669"/>
    <property type="project" value="UniProtKB-KW"/>
</dbReference>
<dbReference type="Pfam" id="PF13361">
    <property type="entry name" value="UvrD_C"/>
    <property type="match status" value="1"/>
</dbReference>
<reference evidence="15" key="1">
    <citation type="journal article" date="2019" name="Int. J. Syst. Evol. Microbiol.">
        <title>The Global Catalogue of Microorganisms (GCM) 10K type strain sequencing project: providing services to taxonomists for standard genome sequencing and annotation.</title>
        <authorList>
            <consortium name="The Broad Institute Genomics Platform"/>
            <consortium name="The Broad Institute Genome Sequencing Center for Infectious Disease"/>
            <person name="Wu L."/>
            <person name="Ma J."/>
        </authorList>
    </citation>
    <scope>NUCLEOTIDE SEQUENCE [LARGE SCALE GENOMIC DNA]</scope>
    <source>
        <strain evidence="15">CGMCC 1.15288</strain>
    </source>
</reference>
<evidence type="ECO:0000256" key="7">
    <source>
        <dbReference type="ARBA" id="ARBA00023235"/>
    </source>
</evidence>
<evidence type="ECO:0000256" key="11">
    <source>
        <dbReference type="ARBA" id="ARBA00048988"/>
    </source>
</evidence>
<dbReference type="SUPFAM" id="SSF52540">
    <property type="entry name" value="P-loop containing nucleoside triphosphate hydrolases"/>
    <property type="match status" value="1"/>
</dbReference>
<dbReference type="Proteomes" id="UP000600214">
    <property type="component" value="Unassembled WGS sequence"/>
</dbReference>
<comment type="catalytic activity">
    <reaction evidence="11">
        <text>ATP + H2O = ADP + phosphate + H(+)</text>
        <dbReference type="Rhea" id="RHEA:13065"/>
        <dbReference type="ChEBI" id="CHEBI:15377"/>
        <dbReference type="ChEBI" id="CHEBI:15378"/>
        <dbReference type="ChEBI" id="CHEBI:30616"/>
        <dbReference type="ChEBI" id="CHEBI:43474"/>
        <dbReference type="ChEBI" id="CHEBI:456216"/>
        <dbReference type="EC" id="5.6.2.4"/>
    </reaction>
</comment>
<sequence>MFQDLNKQQKTAVLTAGHVLLSACPGSGKTRVLATKVGLELDKISNTKKMVVALTFTNRAAEEIKRRLAKIDIDAEKLWAGTIHSFCLEWIIRPYSPYLEEVKNGFVIADEYKCEDLIASLKDQYGFEWWESISTRRNLDGAFSERDPRFRDLLSNYDQMLAGQRLIDFDLILYFSYKLLHQYPKICKSLSNLIHLLAVDEYQDTQELQYAILAKIVSARESTTSLFMVGDEDQAIYGSLGGVAKSLPDISVQFGKISITPLELSGNYRSTQRIIDYYRNYQSRAISIESLAAHAEEAGLLTFNNEIHKDDLPVYIAEIIQHNIAMGVPEHEICVLAPQWPLVIPMGKMLKSRLPDVNFDAVGLSPLMKNKENIWFKVARLFLVPPSPRMYFVRARWTFELIDEFVALGIEILPGVEKKAKVFLRHLNSVTCDEDDGLAHLEHCFGELMERLGIEIAQNSTLKQHWEYFFESTKKRMDDARFDYARDIGSFKKLFSHATGVVVNTCHGVKGEEFHTVIAFGLLHGYVPNWKDDDHLATSKKLLYVICSRAKNHLHLISERGRKTRKGSPYTTTMHLQNVRYPYD</sequence>
<dbReference type="EC" id="5.6.2.4" evidence="9"/>
<feature type="domain" description="UvrD-like helicase ATP-binding" evidence="13">
    <location>
        <begin position="2"/>
        <end position="271"/>
    </location>
</feature>
<evidence type="ECO:0000256" key="5">
    <source>
        <dbReference type="ARBA" id="ARBA00022840"/>
    </source>
</evidence>
<proteinExistence type="inferred from homology"/>
<evidence type="ECO:0000259" key="13">
    <source>
        <dbReference type="PROSITE" id="PS51198"/>
    </source>
</evidence>
<evidence type="ECO:0000256" key="4">
    <source>
        <dbReference type="ARBA" id="ARBA00022806"/>
    </source>
</evidence>
<dbReference type="Gene3D" id="3.40.50.300">
    <property type="entry name" value="P-loop containing nucleotide triphosphate hydrolases"/>
    <property type="match status" value="2"/>
</dbReference>
<keyword evidence="4 12" id="KW-0347">Helicase</keyword>
<accession>A0ABQ1YGJ8</accession>
<keyword evidence="7" id="KW-0413">Isomerase</keyword>
<dbReference type="PROSITE" id="PS51257">
    <property type="entry name" value="PROKAR_LIPOPROTEIN"/>
    <property type="match status" value="1"/>
</dbReference>
<feature type="binding site" evidence="12">
    <location>
        <begin position="23"/>
        <end position="30"/>
    </location>
    <ligand>
        <name>ATP</name>
        <dbReference type="ChEBI" id="CHEBI:30616"/>
    </ligand>
</feature>
<evidence type="ECO:0000256" key="9">
    <source>
        <dbReference type="ARBA" id="ARBA00034808"/>
    </source>
</evidence>
<comment type="catalytic activity">
    <reaction evidence="8">
        <text>Couples ATP hydrolysis with the unwinding of duplex DNA by translocating in the 3'-5' direction.</text>
        <dbReference type="EC" id="5.6.2.4"/>
    </reaction>
</comment>
<evidence type="ECO:0000256" key="2">
    <source>
        <dbReference type="ARBA" id="ARBA00022741"/>
    </source>
</evidence>
<dbReference type="InterPro" id="IPR014017">
    <property type="entry name" value="DNA_helicase_UvrD-like_C"/>
</dbReference>
<keyword evidence="15" id="KW-1185">Reference proteome</keyword>
<dbReference type="InterPro" id="IPR014016">
    <property type="entry name" value="UvrD-like_ATP-bd"/>
</dbReference>
<dbReference type="CDD" id="cd17932">
    <property type="entry name" value="DEXQc_UvrD"/>
    <property type="match status" value="1"/>
</dbReference>
<keyword evidence="3 12" id="KW-0378">Hydrolase</keyword>